<dbReference type="EMBL" id="JALLBG020000226">
    <property type="protein sequence ID" value="KAL3758738.1"/>
    <property type="molecule type" value="Genomic_DNA"/>
</dbReference>
<protein>
    <submittedName>
        <fullName evidence="3">Uncharacterized protein</fullName>
    </submittedName>
</protein>
<evidence type="ECO:0000313" key="3">
    <source>
        <dbReference type="EMBL" id="KAL3758738.1"/>
    </source>
</evidence>
<organism evidence="3 4">
    <name type="scientific">Discostella pseudostelligera</name>
    <dbReference type="NCBI Taxonomy" id="259834"/>
    <lineage>
        <taxon>Eukaryota</taxon>
        <taxon>Sar</taxon>
        <taxon>Stramenopiles</taxon>
        <taxon>Ochrophyta</taxon>
        <taxon>Bacillariophyta</taxon>
        <taxon>Coscinodiscophyceae</taxon>
        <taxon>Thalassiosirophycidae</taxon>
        <taxon>Stephanodiscales</taxon>
        <taxon>Stephanodiscaceae</taxon>
        <taxon>Discostella</taxon>
    </lineage>
</organism>
<feature type="compositionally biased region" description="Basic and acidic residues" evidence="1">
    <location>
        <begin position="112"/>
        <end position="123"/>
    </location>
</feature>
<feature type="chain" id="PRO_5044881921" evidence="2">
    <location>
        <begin position="21"/>
        <end position="135"/>
    </location>
</feature>
<proteinExistence type="predicted"/>
<evidence type="ECO:0000313" key="4">
    <source>
        <dbReference type="Proteomes" id="UP001530293"/>
    </source>
</evidence>
<evidence type="ECO:0000256" key="1">
    <source>
        <dbReference type="SAM" id="MobiDB-lite"/>
    </source>
</evidence>
<feature type="signal peptide" evidence="2">
    <location>
        <begin position="1"/>
        <end position="20"/>
    </location>
</feature>
<dbReference type="Proteomes" id="UP001530293">
    <property type="component" value="Unassembled WGS sequence"/>
</dbReference>
<feature type="region of interest" description="Disordered" evidence="1">
    <location>
        <begin position="112"/>
        <end position="135"/>
    </location>
</feature>
<sequence>MTRFVVQLAIAIVALESASAFITPTSSSHATSTTTAINLVPEQGRQLVAFSQDYLSKRAKESAHRASNLTNPRRRHGSGSTTHSRSPHHHKSSSNTTPGIFGLVTRLLGQHDQGKGRGMMENHYDDEDSIMEEFN</sequence>
<accession>A0ABD3M777</accession>
<keyword evidence="2" id="KW-0732">Signal</keyword>
<reference evidence="3 4" key="1">
    <citation type="submission" date="2024-10" db="EMBL/GenBank/DDBJ databases">
        <title>Updated reference genomes for cyclostephanoid diatoms.</title>
        <authorList>
            <person name="Roberts W.R."/>
            <person name="Alverson A.J."/>
        </authorList>
    </citation>
    <scope>NUCLEOTIDE SEQUENCE [LARGE SCALE GENOMIC DNA]</scope>
    <source>
        <strain evidence="3 4">AJA232-27</strain>
    </source>
</reference>
<keyword evidence="4" id="KW-1185">Reference proteome</keyword>
<comment type="caution">
    <text evidence="3">The sequence shown here is derived from an EMBL/GenBank/DDBJ whole genome shotgun (WGS) entry which is preliminary data.</text>
</comment>
<feature type="compositionally biased region" description="Acidic residues" evidence="1">
    <location>
        <begin position="124"/>
        <end position="135"/>
    </location>
</feature>
<evidence type="ECO:0000256" key="2">
    <source>
        <dbReference type="SAM" id="SignalP"/>
    </source>
</evidence>
<feature type="region of interest" description="Disordered" evidence="1">
    <location>
        <begin position="59"/>
        <end position="100"/>
    </location>
</feature>
<gene>
    <name evidence="3" type="ORF">ACHAWU_001465</name>
</gene>
<dbReference type="AlphaFoldDB" id="A0ABD3M777"/>
<name>A0ABD3M777_9STRA</name>